<dbReference type="EMBL" id="JAKTTI010000022">
    <property type="protein sequence ID" value="MCH1626409.1"/>
    <property type="molecule type" value="Genomic_DNA"/>
</dbReference>
<comment type="caution">
    <text evidence="2">The sequence shown here is derived from an EMBL/GenBank/DDBJ whole genome shotgun (WGS) entry which is preliminary data.</text>
</comment>
<dbReference type="Gene3D" id="1.10.1760.20">
    <property type="match status" value="1"/>
</dbReference>
<evidence type="ECO:0000313" key="3">
    <source>
        <dbReference type="Proteomes" id="UP001431131"/>
    </source>
</evidence>
<dbReference type="InterPro" id="IPR024529">
    <property type="entry name" value="ECF_trnsprt_substrate-spec"/>
</dbReference>
<keyword evidence="1" id="KW-1133">Transmembrane helix</keyword>
<feature type="transmembrane region" description="Helical" evidence="1">
    <location>
        <begin position="36"/>
        <end position="60"/>
    </location>
</feature>
<reference evidence="2" key="1">
    <citation type="submission" date="2022-02" db="EMBL/GenBank/DDBJ databases">
        <title>Fredinandcohnia quinoae sp. nov. isolated from Chenopodium quinoa seeds.</title>
        <authorList>
            <person name="Saati-Santamaria Z."/>
            <person name="Flores-Felix J.D."/>
            <person name="Igual J.M."/>
            <person name="Velazquez E."/>
            <person name="Garcia-Fraile P."/>
            <person name="Martinez-Molina E."/>
        </authorList>
    </citation>
    <scope>NUCLEOTIDE SEQUENCE</scope>
    <source>
        <strain evidence="2">SECRCQ15</strain>
    </source>
</reference>
<feature type="transmembrane region" description="Helical" evidence="1">
    <location>
        <begin position="6"/>
        <end position="24"/>
    </location>
</feature>
<accession>A0AAW5ECB2</accession>
<keyword evidence="1" id="KW-0472">Membrane</keyword>
<evidence type="ECO:0000256" key="1">
    <source>
        <dbReference type="SAM" id="Phobius"/>
    </source>
</evidence>
<feature type="transmembrane region" description="Helical" evidence="1">
    <location>
        <begin position="98"/>
        <end position="120"/>
    </location>
</feature>
<protein>
    <submittedName>
        <fullName evidence="2">ECF transporter S component</fullName>
    </submittedName>
</protein>
<gene>
    <name evidence="2" type="ORF">MJG50_13805</name>
</gene>
<sequence length="164" mass="17213">MDVRKMSWLAMFTALSAVGAFIKVPSPVGSVAFDAFPALLAAVLLGGVPGAIVGALGHLISSLLVGLPLGPFHIMIALEMALLVWLLGMIVHSGKKFTAIALFLIGNTVIAPLPFIFLISPAFFTGMLPSLFVGSLLNLVLASVVIPRLKSLPFLQLHNGESIK</sequence>
<dbReference type="Pfam" id="PF12822">
    <property type="entry name" value="ECF_trnsprt"/>
    <property type="match status" value="1"/>
</dbReference>
<proteinExistence type="predicted"/>
<dbReference type="AlphaFoldDB" id="A0AAW5ECB2"/>
<organism evidence="2 3">
    <name type="scientific">Fredinandcohnia quinoae</name>
    <dbReference type="NCBI Taxonomy" id="2918902"/>
    <lineage>
        <taxon>Bacteria</taxon>
        <taxon>Bacillati</taxon>
        <taxon>Bacillota</taxon>
        <taxon>Bacilli</taxon>
        <taxon>Bacillales</taxon>
        <taxon>Bacillaceae</taxon>
        <taxon>Fredinandcohnia</taxon>
    </lineage>
</organism>
<keyword evidence="3" id="KW-1185">Reference proteome</keyword>
<keyword evidence="1" id="KW-0812">Transmembrane</keyword>
<dbReference type="GO" id="GO:0022857">
    <property type="term" value="F:transmembrane transporter activity"/>
    <property type="evidence" value="ECO:0007669"/>
    <property type="project" value="InterPro"/>
</dbReference>
<feature type="transmembrane region" description="Helical" evidence="1">
    <location>
        <begin position="126"/>
        <end position="146"/>
    </location>
</feature>
<dbReference type="Proteomes" id="UP001431131">
    <property type="component" value="Unassembled WGS sequence"/>
</dbReference>
<evidence type="ECO:0000313" key="2">
    <source>
        <dbReference type="EMBL" id="MCH1626409.1"/>
    </source>
</evidence>
<dbReference type="RefSeq" id="WP_240256327.1">
    <property type="nucleotide sequence ID" value="NZ_JAKTTI010000022.1"/>
</dbReference>
<feature type="transmembrane region" description="Helical" evidence="1">
    <location>
        <begin position="72"/>
        <end position="91"/>
    </location>
</feature>
<name>A0AAW5ECB2_9BACI</name>